<dbReference type="EMBL" id="BATM01000016">
    <property type="protein sequence ID" value="GAD79475.1"/>
    <property type="molecule type" value="Genomic_DNA"/>
</dbReference>
<proteinExistence type="predicted"/>
<dbReference type="eggNOG" id="ENOG5033B5Q">
    <property type="taxonomic scope" value="Bacteria"/>
</dbReference>
<name>U3B0G7_9VIBR</name>
<evidence type="ECO:0000313" key="3">
    <source>
        <dbReference type="Proteomes" id="UP000016562"/>
    </source>
</evidence>
<dbReference type="STRING" id="1219080.VEZ01S_16_00240"/>
<dbReference type="InterPro" id="IPR036490">
    <property type="entry name" value="ThsB_TIR-like_sf"/>
</dbReference>
<dbReference type="SUPFAM" id="SSF52206">
    <property type="entry name" value="Hypothetical protein MTH538"/>
    <property type="match status" value="1"/>
</dbReference>
<feature type="domain" description="Thoeris protein ThsB TIR-like" evidence="1">
    <location>
        <begin position="27"/>
        <end position="74"/>
    </location>
</feature>
<dbReference type="Proteomes" id="UP000016562">
    <property type="component" value="Unassembled WGS sequence"/>
</dbReference>
<gene>
    <name evidence="2" type="ORF">VEZ01S_16_00240</name>
</gene>
<comment type="caution">
    <text evidence="2">The sequence shown here is derived from an EMBL/GenBank/DDBJ whole genome shotgun (WGS) entry which is preliminary data.</text>
</comment>
<accession>U3B0G7</accession>
<sequence length="89" mass="9886">MVSVQESLTPLGKPYIDLIHNDSLDKQARVEHELTQSDIVLLLNSASIQSSPWVRWEIDTAEQLGIPVKRVDISGVAPTYKDMLSVIEG</sequence>
<reference evidence="2 3" key="1">
    <citation type="submission" date="2013-09" db="EMBL/GenBank/DDBJ databases">
        <title>Whole genome shotgun sequence of Vibrio ezurae NBRC 102218.</title>
        <authorList>
            <person name="Yoshida I."/>
            <person name="Hosoyama A."/>
            <person name="Numata M."/>
            <person name="Hashimoto M."/>
            <person name="Hosoyama Y."/>
            <person name="Tsuchikane K."/>
            <person name="Noguchi M."/>
            <person name="Hirakata S."/>
            <person name="Ichikawa N."/>
            <person name="Ohji S."/>
            <person name="Yamazoe A."/>
            <person name="Fujita N."/>
        </authorList>
    </citation>
    <scope>NUCLEOTIDE SEQUENCE [LARGE SCALE GENOMIC DNA]</scope>
    <source>
        <strain evidence="2 3">NBRC 102218</strain>
    </source>
</reference>
<dbReference type="AlphaFoldDB" id="U3B0G7"/>
<evidence type="ECO:0000259" key="1">
    <source>
        <dbReference type="Pfam" id="PF08937"/>
    </source>
</evidence>
<dbReference type="RefSeq" id="WP_021713184.1">
    <property type="nucleotide sequence ID" value="NZ_BATM01000016.1"/>
</dbReference>
<dbReference type="InterPro" id="IPR015032">
    <property type="entry name" value="ThsB__TIR-like_domain"/>
</dbReference>
<evidence type="ECO:0000313" key="2">
    <source>
        <dbReference type="EMBL" id="GAD79475.1"/>
    </source>
</evidence>
<organism evidence="2 3">
    <name type="scientific">Vibrio ezurae NBRC 102218</name>
    <dbReference type="NCBI Taxonomy" id="1219080"/>
    <lineage>
        <taxon>Bacteria</taxon>
        <taxon>Pseudomonadati</taxon>
        <taxon>Pseudomonadota</taxon>
        <taxon>Gammaproteobacteria</taxon>
        <taxon>Vibrionales</taxon>
        <taxon>Vibrionaceae</taxon>
        <taxon>Vibrio</taxon>
    </lineage>
</organism>
<keyword evidence="3" id="KW-1185">Reference proteome</keyword>
<dbReference type="Pfam" id="PF08937">
    <property type="entry name" value="ThsB_TIR"/>
    <property type="match status" value="1"/>
</dbReference>
<protein>
    <recommendedName>
        <fullName evidence="1">Thoeris protein ThsB TIR-like domain-containing protein</fullName>
    </recommendedName>
</protein>